<accession>A0A160P1A2</accession>
<evidence type="ECO:0000313" key="1">
    <source>
        <dbReference type="EMBL" id="BAU84426.1"/>
    </source>
</evidence>
<organism evidence="1 2">
    <name type="scientific">Streptomyces laurentii</name>
    <dbReference type="NCBI Taxonomy" id="39478"/>
    <lineage>
        <taxon>Bacteria</taxon>
        <taxon>Bacillati</taxon>
        <taxon>Actinomycetota</taxon>
        <taxon>Actinomycetes</taxon>
        <taxon>Kitasatosporales</taxon>
        <taxon>Streptomycetaceae</taxon>
        <taxon>Streptomyces</taxon>
    </lineage>
</organism>
<protein>
    <submittedName>
        <fullName evidence="1">PIG-H domain-containing protein</fullName>
    </submittedName>
</protein>
<evidence type="ECO:0000313" key="2">
    <source>
        <dbReference type="Proteomes" id="UP000217676"/>
    </source>
</evidence>
<reference evidence="1 2" key="1">
    <citation type="journal article" date="2016" name="Genome Announc.">
        <title>Complete Genome Sequence of Thiostrepton-Producing Streptomyces laurentii ATCC 31255.</title>
        <authorList>
            <person name="Doi K."/>
            <person name="Fujino Y."/>
            <person name="Nagayoshi Y."/>
            <person name="Ohshima T."/>
            <person name="Ogata S."/>
        </authorList>
    </citation>
    <scope>NUCLEOTIDE SEQUENCE [LARGE SCALE GENOMIC DNA]</scope>
    <source>
        <strain evidence="1 2">ATCC 31255</strain>
    </source>
</reference>
<sequence length="77" mass="8484">MSATPREAEPIRISAYPWQRGLGFRLVAVQSGTVLPALARTTEVRRYVSVRARYVRSPGADRFPSGGLRARTSPGVR</sequence>
<dbReference type="Proteomes" id="UP000217676">
    <property type="component" value="Chromosome"/>
</dbReference>
<gene>
    <name evidence="1" type="ORF">SLA_3518</name>
</gene>
<dbReference type="KEGG" id="slau:SLA_3518"/>
<dbReference type="AlphaFoldDB" id="A0A160P1A2"/>
<name>A0A160P1A2_STRLU</name>
<keyword evidence="2" id="KW-1185">Reference proteome</keyword>
<proteinExistence type="predicted"/>
<dbReference type="EMBL" id="AP017424">
    <property type="protein sequence ID" value="BAU84426.1"/>
    <property type="molecule type" value="Genomic_DNA"/>
</dbReference>